<dbReference type="Proteomes" id="UP001153069">
    <property type="component" value="Unassembled WGS sequence"/>
</dbReference>
<gene>
    <name evidence="2" type="ORF">SEMRO_2288_G322090.1</name>
</gene>
<reference evidence="2" key="1">
    <citation type="submission" date="2020-06" db="EMBL/GenBank/DDBJ databases">
        <authorList>
            <consortium name="Plant Systems Biology data submission"/>
        </authorList>
    </citation>
    <scope>NUCLEOTIDE SEQUENCE</scope>
    <source>
        <strain evidence="2">D6</strain>
    </source>
</reference>
<organism evidence="2 3">
    <name type="scientific">Seminavis robusta</name>
    <dbReference type="NCBI Taxonomy" id="568900"/>
    <lineage>
        <taxon>Eukaryota</taxon>
        <taxon>Sar</taxon>
        <taxon>Stramenopiles</taxon>
        <taxon>Ochrophyta</taxon>
        <taxon>Bacillariophyta</taxon>
        <taxon>Bacillariophyceae</taxon>
        <taxon>Bacillariophycidae</taxon>
        <taxon>Naviculales</taxon>
        <taxon>Naviculaceae</taxon>
        <taxon>Seminavis</taxon>
    </lineage>
</organism>
<evidence type="ECO:0000313" key="2">
    <source>
        <dbReference type="EMBL" id="CAB9528673.1"/>
    </source>
</evidence>
<name>A0A9N8HZI3_9STRA</name>
<keyword evidence="3" id="KW-1185">Reference proteome</keyword>
<accession>A0A9N8HZI3</accession>
<dbReference type="OrthoDB" id="47616at2759"/>
<evidence type="ECO:0000313" key="3">
    <source>
        <dbReference type="Proteomes" id="UP001153069"/>
    </source>
</evidence>
<dbReference type="AlphaFoldDB" id="A0A9N8HZI3"/>
<protein>
    <submittedName>
        <fullName evidence="2">Uncharacterized protein</fullName>
    </submittedName>
</protein>
<feature type="region of interest" description="Disordered" evidence="1">
    <location>
        <begin position="97"/>
        <end position="118"/>
    </location>
</feature>
<proteinExistence type="predicted"/>
<dbReference type="EMBL" id="CAICTM010002286">
    <property type="protein sequence ID" value="CAB9528673.1"/>
    <property type="molecule type" value="Genomic_DNA"/>
</dbReference>
<evidence type="ECO:0000256" key="1">
    <source>
        <dbReference type="SAM" id="MobiDB-lite"/>
    </source>
</evidence>
<sequence>MDYRNTYAEFANSGSPRGYLSRQSASLASPILTQRTSPITSTTAAPPLSPISRSLLLSNAMGPLDRKLPPGNSAIFANESLERLRLPIRPDIFSVPRSPAPPAAFKPRRRPKLPPASSSSAVFRRKRFLVFMKVLLKCLKRDMTKNPQSARLYQHAKAIIADCTQRNRQKDPHYCPLPEAVERRLRPVVGEAQWKRAHACLDLYLEKRRQLHRLPASHHTTTTVDPLQVSFPEICRTASDPWRKEGV</sequence>
<comment type="caution">
    <text evidence="2">The sequence shown here is derived from an EMBL/GenBank/DDBJ whole genome shotgun (WGS) entry which is preliminary data.</text>
</comment>